<dbReference type="SUPFAM" id="SSF51366">
    <property type="entry name" value="Ribulose-phoshate binding barrel"/>
    <property type="match status" value="2"/>
</dbReference>
<reference evidence="20 21" key="1">
    <citation type="submission" date="2020-12" db="EMBL/GenBank/DDBJ databases">
        <title>FDA dAtabase for Regulatory Grade micrObial Sequences (FDA-ARGOS): Supporting development and validation of Infectious Disease Dx tests.</title>
        <authorList>
            <person name="Sproer C."/>
            <person name="Gronow S."/>
            <person name="Severitt S."/>
            <person name="Schroder I."/>
            <person name="Tallon L."/>
            <person name="Sadzewicz L."/>
            <person name="Zhao X."/>
            <person name="Boylan J."/>
            <person name="Ott S."/>
            <person name="Bowen H."/>
            <person name="Vavikolanu K."/>
            <person name="Mehta A."/>
            <person name="Aluvathingal J."/>
            <person name="Nadendla S."/>
            <person name="Lowell S."/>
            <person name="Myers T."/>
            <person name="Yan Y."/>
            <person name="Sichtig H."/>
        </authorList>
    </citation>
    <scope>NUCLEOTIDE SEQUENCE [LARGE SCALE GENOMIC DNA]</scope>
    <source>
        <strain evidence="20 21">FDAARGOS_1053</strain>
    </source>
</reference>
<dbReference type="UniPathway" id="UPA00035">
    <property type="reaction ID" value="UER00042"/>
</dbReference>
<evidence type="ECO:0000256" key="8">
    <source>
        <dbReference type="ARBA" id="ARBA00022605"/>
    </source>
</evidence>
<dbReference type="InterPro" id="IPR001240">
    <property type="entry name" value="PRAI_dom"/>
</dbReference>
<feature type="domain" description="Indole-3-glycerol phosphate synthase" evidence="18">
    <location>
        <begin position="5"/>
        <end position="249"/>
    </location>
</feature>
<dbReference type="Pfam" id="PF00697">
    <property type="entry name" value="PRAI"/>
    <property type="match status" value="1"/>
</dbReference>
<evidence type="ECO:0000256" key="6">
    <source>
        <dbReference type="ARBA" id="ARBA00008737"/>
    </source>
</evidence>
<evidence type="ECO:0000256" key="11">
    <source>
        <dbReference type="ARBA" id="ARBA00023141"/>
    </source>
</evidence>
<evidence type="ECO:0000256" key="3">
    <source>
        <dbReference type="ARBA" id="ARBA00004664"/>
    </source>
</evidence>
<dbReference type="HAMAP" id="MF_00135">
    <property type="entry name" value="PRAI"/>
    <property type="match status" value="1"/>
</dbReference>
<gene>
    <name evidence="20" type="primary">trpCF</name>
    <name evidence="16" type="synonym">trpC</name>
    <name evidence="17" type="synonym">trpF</name>
    <name evidence="20" type="ORF">I6I10_02845</name>
</gene>
<evidence type="ECO:0000256" key="13">
    <source>
        <dbReference type="ARBA" id="ARBA00023239"/>
    </source>
</evidence>
<evidence type="ECO:0000259" key="19">
    <source>
        <dbReference type="Pfam" id="PF00697"/>
    </source>
</evidence>
<keyword evidence="9 16" id="KW-0210">Decarboxylase</keyword>
<organism evidence="20 21">
    <name type="scientific">Corynebacterium glucuronolyticum</name>
    <dbReference type="NCBI Taxonomy" id="39791"/>
    <lineage>
        <taxon>Bacteria</taxon>
        <taxon>Bacillati</taxon>
        <taxon>Actinomycetota</taxon>
        <taxon>Actinomycetes</taxon>
        <taxon>Mycobacteriales</taxon>
        <taxon>Corynebacteriaceae</taxon>
        <taxon>Corynebacterium</taxon>
    </lineage>
</organism>
<evidence type="ECO:0000259" key="18">
    <source>
        <dbReference type="Pfam" id="PF00218"/>
    </source>
</evidence>
<keyword evidence="14" id="KW-0511">Multifunctional enzyme</keyword>
<keyword evidence="8 16" id="KW-0028">Amino-acid biosynthesis</keyword>
<evidence type="ECO:0000256" key="10">
    <source>
        <dbReference type="ARBA" id="ARBA00022822"/>
    </source>
</evidence>
<sequence length="460" mass="50082">MPTVLDKIVANRRTHLDGIRRRIGERPSLQPSTRSLYDNLGAPEPSVIMECKSASPSLGSIRPDYHPDRLASVYSRYAAGISVLCEPDYFNGDYDHLATVHRSTHLPVLCKDFIVDTVQIQAARYFGADAILLMLSVLTDDEYTRLSTFATNLNLDILTEVISGEEMERATRLGAKIIGINNRDLNDLSVDISRTEYLAQFAPEGVRLISESGIRTKQDIARLGGIVDGFLVGTNLVKQGDVDTNARTLLFGENKVCGLRTGHAAQVARAAGAVYGGLVFEDTSPRNVSRETAGEIMKAEPGLRYVGVSRRTAGWEDLADLQLHAIQIHAPLQSTIEEEKQLIKEASEAVGPDTEIWRAISMSKPNAVDIAEALAAEGVTLLLDNGEGGTGESFDWNTIPATIVHTSFLAGGLGPDNVAEALALAPRGLDFNSQVENEEGHKDAHTLYSAFNTIRRYTHD</sequence>
<dbReference type="HAMAP" id="MF_00134_B">
    <property type="entry name" value="IGPS_B"/>
    <property type="match status" value="1"/>
</dbReference>
<dbReference type="EC" id="5.3.1.24" evidence="17"/>
<keyword evidence="12 17" id="KW-0413">Isomerase</keyword>
<dbReference type="CDD" id="cd00331">
    <property type="entry name" value="IGPS"/>
    <property type="match status" value="1"/>
</dbReference>
<evidence type="ECO:0000256" key="7">
    <source>
        <dbReference type="ARBA" id="ARBA00009847"/>
    </source>
</evidence>
<protein>
    <recommendedName>
        <fullName evidence="16 17">Multifunctional fusion protein</fullName>
    </recommendedName>
    <domain>
        <recommendedName>
            <fullName evidence="16">Indole-3-glycerol phosphate synthase</fullName>
            <shortName evidence="16">IGPS</shortName>
            <ecNumber evidence="16">4.1.1.48</ecNumber>
        </recommendedName>
    </domain>
    <domain>
        <recommendedName>
            <fullName evidence="17">N-(5'-phosphoribosyl)anthranilate isomerase</fullName>
            <shortName evidence="17">PRAI</shortName>
            <ecNumber evidence="17">5.3.1.24</ecNumber>
        </recommendedName>
    </domain>
</protein>
<evidence type="ECO:0000256" key="1">
    <source>
        <dbReference type="ARBA" id="ARBA00001164"/>
    </source>
</evidence>
<evidence type="ECO:0000256" key="15">
    <source>
        <dbReference type="ARBA" id="ARBA00025592"/>
    </source>
</evidence>
<dbReference type="PANTHER" id="PTHR22854">
    <property type="entry name" value="TRYPTOPHAN BIOSYNTHESIS PROTEIN"/>
    <property type="match status" value="1"/>
</dbReference>
<dbReference type="Pfam" id="PF00218">
    <property type="entry name" value="IGPS"/>
    <property type="match status" value="1"/>
</dbReference>
<dbReference type="EMBL" id="CP066007">
    <property type="protein sequence ID" value="QQB46881.1"/>
    <property type="molecule type" value="Genomic_DNA"/>
</dbReference>
<keyword evidence="13 16" id="KW-0456">Lyase</keyword>
<dbReference type="GO" id="GO:0004640">
    <property type="term" value="F:phosphoribosylanthranilate isomerase activity"/>
    <property type="evidence" value="ECO:0007669"/>
    <property type="project" value="UniProtKB-UniRule"/>
</dbReference>
<proteinExistence type="inferred from homology"/>
<evidence type="ECO:0000256" key="12">
    <source>
        <dbReference type="ARBA" id="ARBA00023235"/>
    </source>
</evidence>
<comment type="similarity">
    <text evidence="6 16">Belongs to the TrpC family.</text>
</comment>
<dbReference type="PROSITE" id="PS00614">
    <property type="entry name" value="IGPS"/>
    <property type="match status" value="1"/>
</dbReference>
<comment type="pathway">
    <text evidence="3 17">Amino-acid biosynthesis; L-tryptophan biosynthesis; L-tryptophan from chorismate: step 3/5.</text>
</comment>
<dbReference type="GeneID" id="92761348"/>
<evidence type="ECO:0000256" key="14">
    <source>
        <dbReference type="ARBA" id="ARBA00023268"/>
    </source>
</evidence>
<keyword evidence="10 16" id="KW-0822">Tryptophan biosynthesis</keyword>
<dbReference type="PANTHER" id="PTHR22854:SF2">
    <property type="entry name" value="INDOLE-3-GLYCEROL-PHOSPHATE SYNTHASE"/>
    <property type="match status" value="1"/>
</dbReference>
<dbReference type="GO" id="GO:0004425">
    <property type="term" value="F:indole-3-glycerol-phosphate synthase activity"/>
    <property type="evidence" value="ECO:0007669"/>
    <property type="project" value="UniProtKB-UniRule"/>
</dbReference>
<evidence type="ECO:0000313" key="20">
    <source>
        <dbReference type="EMBL" id="QQB46881.1"/>
    </source>
</evidence>
<feature type="domain" description="N-(5'phosphoribosyl) anthranilate isomerase (PRAI)" evidence="19">
    <location>
        <begin position="254"/>
        <end position="449"/>
    </location>
</feature>
<dbReference type="FunFam" id="3.20.20.70:FF:000024">
    <property type="entry name" value="Indole-3-glycerol phosphate synthase"/>
    <property type="match status" value="1"/>
</dbReference>
<evidence type="ECO:0000256" key="16">
    <source>
        <dbReference type="HAMAP-Rule" id="MF_00134"/>
    </source>
</evidence>
<dbReference type="OrthoDB" id="9766131at2"/>
<comment type="catalytic activity">
    <reaction evidence="2 16">
        <text>1-(2-carboxyphenylamino)-1-deoxy-D-ribulose 5-phosphate + H(+) = (1S,2R)-1-C-(indol-3-yl)glycerol 3-phosphate + CO2 + H2O</text>
        <dbReference type="Rhea" id="RHEA:23476"/>
        <dbReference type="ChEBI" id="CHEBI:15377"/>
        <dbReference type="ChEBI" id="CHEBI:15378"/>
        <dbReference type="ChEBI" id="CHEBI:16526"/>
        <dbReference type="ChEBI" id="CHEBI:58613"/>
        <dbReference type="ChEBI" id="CHEBI:58866"/>
        <dbReference type="EC" id="4.1.1.48"/>
    </reaction>
</comment>
<evidence type="ECO:0000256" key="4">
    <source>
        <dbReference type="ARBA" id="ARBA00004696"/>
    </source>
</evidence>
<evidence type="ECO:0000313" key="21">
    <source>
        <dbReference type="Proteomes" id="UP000596145"/>
    </source>
</evidence>
<dbReference type="AlphaFoldDB" id="A0A7T4EGC6"/>
<dbReference type="InterPro" id="IPR013785">
    <property type="entry name" value="Aldolase_TIM"/>
</dbReference>
<dbReference type="CDD" id="cd00405">
    <property type="entry name" value="PRAI"/>
    <property type="match status" value="1"/>
</dbReference>
<name>A0A7T4EGC6_9CORY</name>
<comment type="function">
    <text evidence="15">Bifunctional enzyme that catalyzes two sequential steps of tryptophan biosynthetic pathway. The first reaction is catalyzed by the isomerase, coded by the TrpF domain; the second reaction is catalyzed by the synthase, coded by the TrpC domain.</text>
</comment>
<dbReference type="Gene3D" id="3.20.20.70">
    <property type="entry name" value="Aldolase class I"/>
    <property type="match status" value="2"/>
</dbReference>
<dbReference type="Proteomes" id="UP000596145">
    <property type="component" value="Chromosome"/>
</dbReference>
<comment type="catalytic activity">
    <reaction evidence="1 17">
        <text>N-(5-phospho-beta-D-ribosyl)anthranilate = 1-(2-carboxyphenylamino)-1-deoxy-D-ribulose 5-phosphate</text>
        <dbReference type="Rhea" id="RHEA:21540"/>
        <dbReference type="ChEBI" id="CHEBI:18277"/>
        <dbReference type="ChEBI" id="CHEBI:58613"/>
        <dbReference type="EC" id="5.3.1.24"/>
    </reaction>
</comment>
<comment type="pathway">
    <text evidence="4 16">Amino-acid biosynthesis; L-tryptophan biosynthesis; L-tryptophan from chorismate: step 4/5.</text>
</comment>
<dbReference type="InterPro" id="IPR013798">
    <property type="entry name" value="Indole-3-glycerol_P_synth_dom"/>
</dbReference>
<dbReference type="EC" id="4.1.1.48" evidence="16"/>
<accession>A0A7T4EGC6</accession>
<keyword evidence="11 16" id="KW-0057">Aromatic amino acid biosynthesis</keyword>
<comment type="similarity">
    <text evidence="7">In the C-terminal section; belongs to the TrpF family.</text>
</comment>
<dbReference type="RefSeq" id="WP_084037295.1">
    <property type="nucleotide sequence ID" value="NZ_CP066007.1"/>
</dbReference>
<dbReference type="NCBIfam" id="NF006945">
    <property type="entry name" value="PRK09427.1"/>
    <property type="match status" value="1"/>
</dbReference>
<comment type="similarity">
    <text evidence="17">Belongs to the TrpF family.</text>
</comment>
<evidence type="ECO:0000256" key="9">
    <source>
        <dbReference type="ARBA" id="ARBA00022793"/>
    </source>
</evidence>
<dbReference type="InterPro" id="IPR001468">
    <property type="entry name" value="Indole-3-GlycerolPSynthase_CS"/>
</dbReference>
<evidence type="ECO:0000256" key="17">
    <source>
        <dbReference type="HAMAP-Rule" id="MF_00135"/>
    </source>
</evidence>
<evidence type="ECO:0000256" key="5">
    <source>
        <dbReference type="ARBA" id="ARBA00007902"/>
    </source>
</evidence>
<comment type="similarity">
    <text evidence="5">In the N-terminal section; belongs to the TrpC family.</text>
</comment>
<dbReference type="InterPro" id="IPR045186">
    <property type="entry name" value="Indole-3-glycerol_P_synth"/>
</dbReference>
<dbReference type="GO" id="GO:0000162">
    <property type="term" value="P:L-tryptophan biosynthetic process"/>
    <property type="evidence" value="ECO:0007669"/>
    <property type="project" value="UniProtKB-UniRule"/>
</dbReference>
<dbReference type="InterPro" id="IPR011060">
    <property type="entry name" value="RibuloseP-bd_barrel"/>
</dbReference>
<evidence type="ECO:0000256" key="2">
    <source>
        <dbReference type="ARBA" id="ARBA00001633"/>
    </source>
</evidence>